<feature type="region of interest" description="Disordered" evidence="1">
    <location>
        <begin position="1"/>
        <end position="42"/>
    </location>
</feature>
<sequence>MPDSAEPADSPLFMPARMADSPEKDTAAQAPPPACRTMRRSA</sequence>
<reference evidence="2" key="1">
    <citation type="submission" date="2009-04" db="EMBL/GenBank/DDBJ databases">
        <authorList>
            <person name="Weinstock G."/>
            <person name="Sodergren E."/>
            <person name="Clifton S."/>
            <person name="Fulton L."/>
            <person name="Fulton B."/>
            <person name="Courtney L."/>
            <person name="Fronick C."/>
            <person name="Harrison M."/>
            <person name="Strong C."/>
            <person name="Farmer C."/>
            <person name="Delahaunty K."/>
            <person name="Markovic C."/>
            <person name="Hall O."/>
            <person name="Minx P."/>
            <person name="Tomlinson C."/>
            <person name="Mitreva M."/>
            <person name="Nelson J."/>
            <person name="Hou S."/>
            <person name="Wollam A."/>
            <person name="Pepin K.H."/>
            <person name="Johnson M."/>
            <person name="Bhonagiri V."/>
            <person name="Nash W.E."/>
            <person name="Warren W."/>
            <person name="Chinwalla A."/>
            <person name="Mardis E.R."/>
            <person name="Wilson R.K."/>
        </authorList>
    </citation>
    <scope>NUCLEOTIDE SEQUENCE [LARGE SCALE GENOMIC DNA]</scope>
    <source>
        <strain evidence="2">DSM 20098</strain>
    </source>
</reference>
<evidence type="ECO:0000313" key="3">
    <source>
        <dbReference type="Proteomes" id="UP000006408"/>
    </source>
</evidence>
<proteinExistence type="predicted"/>
<accession>C4FGG4</accession>
<evidence type="ECO:0000256" key="1">
    <source>
        <dbReference type="SAM" id="MobiDB-lite"/>
    </source>
</evidence>
<dbReference type="HOGENOM" id="CLU_3247855_0_0_11"/>
<gene>
    <name evidence="2" type="ORF">BIFANG_03434</name>
</gene>
<dbReference type="EMBL" id="ABYS02000010">
    <property type="protein sequence ID" value="EEP20507.1"/>
    <property type="molecule type" value="Genomic_DNA"/>
</dbReference>
<organism evidence="2 3">
    <name type="scientific">Bifidobacterium angulatum DSM 20098 = JCM 7096</name>
    <dbReference type="NCBI Taxonomy" id="518635"/>
    <lineage>
        <taxon>Bacteria</taxon>
        <taxon>Bacillati</taxon>
        <taxon>Actinomycetota</taxon>
        <taxon>Actinomycetes</taxon>
        <taxon>Bifidobacteriales</taxon>
        <taxon>Bifidobacteriaceae</taxon>
        <taxon>Bifidobacterium</taxon>
    </lineage>
</organism>
<dbReference type="AlphaFoldDB" id="C4FGG4"/>
<keyword evidence="3" id="KW-1185">Reference proteome</keyword>
<evidence type="ECO:0000313" key="2">
    <source>
        <dbReference type="EMBL" id="EEP20507.1"/>
    </source>
</evidence>
<comment type="caution">
    <text evidence="2">The sequence shown here is derived from an EMBL/GenBank/DDBJ whole genome shotgun (WGS) entry which is preliminary data.</text>
</comment>
<protein>
    <submittedName>
        <fullName evidence="2">Uncharacterized protein</fullName>
    </submittedName>
</protein>
<name>C4FGG4_9BIFI</name>
<dbReference type="Proteomes" id="UP000006408">
    <property type="component" value="Unassembled WGS sequence"/>
</dbReference>